<dbReference type="InterPro" id="IPR023606">
    <property type="entry name" value="CoA-Trfase_III_dom_1_sf"/>
</dbReference>
<gene>
    <name evidence="2" type="ORF">C7450_109136</name>
</gene>
<evidence type="ECO:0000256" key="1">
    <source>
        <dbReference type="ARBA" id="ARBA00022679"/>
    </source>
</evidence>
<proteinExistence type="predicted"/>
<dbReference type="Proteomes" id="UP000248021">
    <property type="component" value="Unassembled WGS sequence"/>
</dbReference>
<evidence type="ECO:0000313" key="3">
    <source>
        <dbReference type="Proteomes" id="UP000248021"/>
    </source>
</evidence>
<dbReference type="AlphaFoldDB" id="A0A2V3U1L2"/>
<dbReference type="RefSeq" id="WP_170147356.1">
    <property type="nucleotide sequence ID" value="NZ_JAHBRY010000001.1"/>
</dbReference>
<dbReference type="InterPro" id="IPR050483">
    <property type="entry name" value="CoA-transferase_III_domain"/>
</dbReference>
<dbReference type="SUPFAM" id="SSF89796">
    <property type="entry name" value="CoA-transferase family III (CaiB/BaiF)"/>
    <property type="match status" value="1"/>
</dbReference>
<dbReference type="InterPro" id="IPR044855">
    <property type="entry name" value="CoA-Trfase_III_dom3_sf"/>
</dbReference>
<comment type="caution">
    <text evidence="2">The sequence shown here is derived from an EMBL/GenBank/DDBJ whole genome shotgun (WGS) entry which is preliminary data.</text>
</comment>
<organism evidence="2 3">
    <name type="scientific">Chelatococcus asaccharovorans</name>
    <dbReference type="NCBI Taxonomy" id="28210"/>
    <lineage>
        <taxon>Bacteria</taxon>
        <taxon>Pseudomonadati</taxon>
        <taxon>Pseudomonadota</taxon>
        <taxon>Alphaproteobacteria</taxon>
        <taxon>Hyphomicrobiales</taxon>
        <taxon>Chelatococcaceae</taxon>
        <taxon>Chelatococcus</taxon>
    </lineage>
</organism>
<dbReference type="PANTHER" id="PTHR48207">
    <property type="entry name" value="SUCCINATE--HYDROXYMETHYLGLUTARATE COA-TRANSFERASE"/>
    <property type="match status" value="1"/>
</dbReference>
<name>A0A2V3U1L2_9HYPH</name>
<dbReference type="InterPro" id="IPR003673">
    <property type="entry name" value="CoA-Trfase_fam_III"/>
</dbReference>
<dbReference type="Gene3D" id="3.30.1540.10">
    <property type="entry name" value="formyl-coa transferase, domain 3"/>
    <property type="match status" value="1"/>
</dbReference>
<keyword evidence="1 2" id="KW-0808">Transferase</keyword>
<dbReference type="EMBL" id="QJJK01000009">
    <property type="protein sequence ID" value="PXW55728.1"/>
    <property type="molecule type" value="Genomic_DNA"/>
</dbReference>
<dbReference type="Pfam" id="PF02515">
    <property type="entry name" value="CoA_transf_3"/>
    <property type="match status" value="1"/>
</dbReference>
<keyword evidence="3" id="KW-1185">Reference proteome</keyword>
<reference evidence="2 3" key="1">
    <citation type="submission" date="2018-05" db="EMBL/GenBank/DDBJ databases">
        <title>Genomic Encyclopedia of Type Strains, Phase IV (KMG-IV): sequencing the most valuable type-strain genomes for metagenomic binning, comparative biology and taxonomic classification.</title>
        <authorList>
            <person name="Goeker M."/>
        </authorList>
    </citation>
    <scope>NUCLEOTIDE SEQUENCE [LARGE SCALE GENOMIC DNA]</scope>
    <source>
        <strain evidence="2 3">DSM 6462</strain>
    </source>
</reference>
<dbReference type="Gene3D" id="3.40.50.10540">
    <property type="entry name" value="Crotonobetainyl-coa:carnitine coa-transferase, domain 1"/>
    <property type="match status" value="1"/>
</dbReference>
<evidence type="ECO:0000313" key="2">
    <source>
        <dbReference type="EMBL" id="PXW55728.1"/>
    </source>
</evidence>
<dbReference type="PANTHER" id="PTHR48207:SF3">
    <property type="entry name" value="SUCCINATE--HYDROXYMETHYLGLUTARATE COA-TRANSFERASE"/>
    <property type="match status" value="1"/>
</dbReference>
<sequence>MADRGPLSGYRVVEFGSNLTAPLATMLMGDQGADVIKVEAPAGDQLRGSGESRSDVSGMGTMFLNANRNKRSIVLDLKSEADRAAAIKIAAASDVVVQNFRPGVIDRLGLGYEALRAIRDDIIYVSIDGLGRTGPAAGRRVYDIVVQGIAGFAGIQADPLTRTPDVVRNAVTDKIAALSVFQAVTAALLVRERTGKGQHVEVSMLNAALSFLWPETMGRATLIGDGVKPGGSVSGTRYCFPTADGSIILGFVTASEFAAVCAVLECPHLLAEPDFATLGQRFVNAARLNAEIGAILLTRTTAEWLARLDAVDAVYAPVNWPEDIITDPQIAATGILEVHDHPVVGRYRQPAHPARFSETPAGLHRHAPVLGADGAEILAEVGLPTQGAGQ</sequence>
<accession>A0A2V3U1L2</accession>
<dbReference type="GO" id="GO:0008410">
    <property type="term" value="F:CoA-transferase activity"/>
    <property type="evidence" value="ECO:0007669"/>
    <property type="project" value="TreeGrafter"/>
</dbReference>
<protein>
    <submittedName>
        <fullName evidence="2">Crotonobetainyl-CoA:carnitine CoA-transferase CaiB-like acyl-CoA transferase</fullName>
    </submittedName>
</protein>